<keyword evidence="4 5" id="KW-0472">Membrane</keyword>
<sequence length="478" mass="51774">MNGEIFLASALLPFLLLLLFKLEGRAADAVASTIIGIALLINAYGTYDFFQGGAEKVYHYAYASGGNLGEVLGLNVDVASVLMGFTSLLIAFLLVLYAADYMGPRNRAHPLEGGKGKFYAFFGLLTGASMVFIYSTNLVQFIVALELMAIALLYLVDFYGDARGKALKGFLVLNLAVLLMVIATAILGNGQELAKMGSLAQSTKDTAFTLLIFAALTMSSQLFFYSWLPDATAGPVPASAYVHAASIVPLGSFMLFRVIQYMNPGKDDFWLLGLLTVALIVLMMIYYPLQRDGKRLIAYSTIAQAGVAYITLAYALLGHVEGLQIAVYQVVNHAFVKALAFMSVGVFAYSLGTTDFTMIKGIRKSLPWASIGWFLSFFGLAGVLPLGLFFSKAFTIMSTRHAQGIASWLFPGTVLFDAAIFLVVTLLWFREIFFGEPAPSTEVHSSKLMCAVMITLILIGIVAPWVTLDIVMKIGFVG</sequence>
<feature type="transmembrane region" description="Helical" evidence="5">
    <location>
        <begin position="29"/>
        <end position="47"/>
    </location>
</feature>
<dbReference type="AlphaFoldDB" id="A0A2Z2M5X4"/>
<keyword evidence="8" id="KW-1185">Reference proteome</keyword>
<feature type="transmembrane region" description="Helical" evidence="5">
    <location>
        <begin position="240"/>
        <end position="263"/>
    </location>
</feature>
<evidence type="ECO:0000313" key="8">
    <source>
        <dbReference type="Proteomes" id="UP000250134"/>
    </source>
</evidence>
<dbReference type="GO" id="GO:0008137">
    <property type="term" value="F:NADH dehydrogenase (ubiquinone) activity"/>
    <property type="evidence" value="ECO:0007669"/>
    <property type="project" value="InterPro"/>
</dbReference>
<dbReference type="InterPro" id="IPR001750">
    <property type="entry name" value="ND/Mrp_TM"/>
</dbReference>
<dbReference type="GO" id="GO:0003954">
    <property type="term" value="F:NADH dehydrogenase activity"/>
    <property type="evidence" value="ECO:0007669"/>
    <property type="project" value="TreeGrafter"/>
</dbReference>
<evidence type="ECO:0000256" key="3">
    <source>
        <dbReference type="ARBA" id="ARBA00022989"/>
    </source>
</evidence>
<feature type="transmembrane region" description="Helical" evidence="5">
    <location>
        <begin position="296"/>
        <end position="315"/>
    </location>
</feature>
<reference evidence="7 8" key="1">
    <citation type="submission" date="2016-03" db="EMBL/GenBank/DDBJ databases">
        <title>Complete genome sequence of Thermococcus gorgonarius.</title>
        <authorList>
            <person name="Oger P.M."/>
        </authorList>
    </citation>
    <scope>NUCLEOTIDE SEQUENCE [LARGE SCALE GENOMIC DNA]</scope>
    <source>
        <strain evidence="7 8">W-12</strain>
    </source>
</reference>
<dbReference type="GO" id="GO:0016020">
    <property type="term" value="C:membrane"/>
    <property type="evidence" value="ECO:0007669"/>
    <property type="project" value="UniProtKB-SubCell"/>
</dbReference>
<dbReference type="PRINTS" id="PR01434">
    <property type="entry name" value="NADHDHGNASE5"/>
</dbReference>
<proteinExistence type="predicted"/>
<dbReference type="GO" id="GO:0042773">
    <property type="term" value="P:ATP synthesis coupled electron transport"/>
    <property type="evidence" value="ECO:0007669"/>
    <property type="project" value="InterPro"/>
</dbReference>
<evidence type="ECO:0000256" key="5">
    <source>
        <dbReference type="SAM" id="Phobius"/>
    </source>
</evidence>
<feature type="transmembrane region" description="Helical" evidence="5">
    <location>
        <begin position="366"/>
        <end position="388"/>
    </location>
</feature>
<dbReference type="Proteomes" id="UP000250134">
    <property type="component" value="Chromosome"/>
</dbReference>
<dbReference type="InterPro" id="IPR003945">
    <property type="entry name" value="NU5C-like"/>
</dbReference>
<feature type="transmembrane region" description="Helical" evidence="5">
    <location>
        <begin position="78"/>
        <end position="97"/>
    </location>
</feature>
<feature type="transmembrane region" description="Helical" evidence="5">
    <location>
        <begin position="335"/>
        <end position="354"/>
    </location>
</feature>
<evidence type="ECO:0000256" key="2">
    <source>
        <dbReference type="ARBA" id="ARBA00022692"/>
    </source>
</evidence>
<dbReference type="NCBIfam" id="NF005097">
    <property type="entry name" value="PRK06525.1"/>
    <property type="match status" value="1"/>
</dbReference>
<dbReference type="OrthoDB" id="98702at2157"/>
<keyword evidence="3 5" id="KW-1133">Transmembrane helix</keyword>
<dbReference type="PANTHER" id="PTHR42829:SF2">
    <property type="entry name" value="NADH-UBIQUINONE OXIDOREDUCTASE CHAIN 5"/>
    <property type="match status" value="1"/>
</dbReference>
<dbReference type="RefSeq" id="WP_088885770.1">
    <property type="nucleotide sequence ID" value="NZ_CP014855.1"/>
</dbReference>
<gene>
    <name evidence="7" type="ORF">A3K92_08050</name>
</gene>
<feature type="transmembrane region" description="Helical" evidence="5">
    <location>
        <begin position="269"/>
        <end position="289"/>
    </location>
</feature>
<feature type="transmembrane region" description="Helical" evidence="5">
    <location>
        <begin position="408"/>
        <end position="429"/>
    </location>
</feature>
<feature type="transmembrane region" description="Helical" evidence="5">
    <location>
        <begin position="118"/>
        <end position="135"/>
    </location>
</feature>
<dbReference type="Pfam" id="PF00361">
    <property type="entry name" value="Proton_antipo_M"/>
    <property type="match status" value="1"/>
</dbReference>
<organism evidence="7 8">
    <name type="scientific">Thermococcus gorgonarius</name>
    <dbReference type="NCBI Taxonomy" id="71997"/>
    <lineage>
        <taxon>Archaea</taxon>
        <taxon>Methanobacteriati</taxon>
        <taxon>Methanobacteriota</taxon>
        <taxon>Thermococci</taxon>
        <taxon>Thermococcales</taxon>
        <taxon>Thermococcaceae</taxon>
        <taxon>Thermococcus</taxon>
    </lineage>
</organism>
<dbReference type="EMBL" id="CP014855">
    <property type="protein sequence ID" value="ASJ01437.1"/>
    <property type="molecule type" value="Genomic_DNA"/>
</dbReference>
<evidence type="ECO:0000256" key="4">
    <source>
        <dbReference type="ARBA" id="ARBA00023136"/>
    </source>
</evidence>
<name>A0A2Z2M5X4_THEGO</name>
<feature type="transmembrane region" description="Helical" evidence="5">
    <location>
        <begin position="141"/>
        <end position="159"/>
    </location>
</feature>
<evidence type="ECO:0000313" key="7">
    <source>
        <dbReference type="EMBL" id="ASJ01437.1"/>
    </source>
</evidence>
<dbReference type="GeneID" id="33332498"/>
<keyword evidence="2 5" id="KW-0812">Transmembrane</keyword>
<feature type="transmembrane region" description="Helical" evidence="5">
    <location>
        <begin position="450"/>
        <end position="468"/>
    </location>
</feature>
<feature type="domain" description="NADH:quinone oxidoreductase/Mrp antiporter transmembrane" evidence="6">
    <location>
        <begin position="135"/>
        <end position="410"/>
    </location>
</feature>
<dbReference type="PANTHER" id="PTHR42829">
    <property type="entry name" value="NADH-UBIQUINONE OXIDOREDUCTASE CHAIN 5"/>
    <property type="match status" value="1"/>
</dbReference>
<evidence type="ECO:0000256" key="1">
    <source>
        <dbReference type="ARBA" id="ARBA00004141"/>
    </source>
</evidence>
<accession>A0A2Z2M5X4</accession>
<feature type="transmembrane region" description="Helical" evidence="5">
    <location>
        <begin position="6"/>
        <end position="22"/>
    </location>
</feature>
<comment type="subcellular location">
    <subcellularLocation>
        <location evidence="1">Membrane</location>
        <topology evidence="1">Multi-pass membrane protein</topology>
    </subcellularLocation>
</comment>
<dbReference type="GO" id="GO:0015990">
    <property type="term" value="P:electron transport coupled proton transport"/>
    <property type="evidence" value="ECO:0007669"/>
    <property type="project" value="TreeGrafter"/>
</dbReference>
<protein>
    <submittedName>
        <fullName evidence="7">Sodium:proton antiporter</fullName>
    </submittedName>
</protein>
<dbReference type="KEGG" id="tgg:A3K92_08050"/>
<feature type="transmembrane region" description="Helical" evidence="5">
    <location>
        <begin position="207"/>
        <end position="228"/>
    </location>
</feature>
<evidence type="ECO:0000259" key="6">
    <source>
        <dbReference type="Pfam" id="PF00361"/>
    </source>
</evidence>
<feature type="transmembrane region" description="Helical" evidence="5">
    <location>
        <begin position="166"/>
        <end position="187"/>
    </location>
</feature>